<dbReference type="Gene3D" id="3.90.550.10">
    <property type="entry name" value="Spore Coat Polysaccharide Biosynthesis Protein SpsA, Chain A"/>
    <property type="match status" value="1"/>
</dbReference>
<dbReference type="CDD" id="cd04179">
    <property type="entry name" value="DPM_DPG-synthase_like"/>
    <property type="match status" value="1"/>
</dbReference>
<dbReference type="KEGG" id="ncv:NCAV_0260"/>
<reference evidence="3" key="1">
    <citation type="submission" date="2018-01" db="EMBL/GenBank/DDBJ databases">
        <authorList>
            <person name="Kerou L M."/>
        </authorList>
    </citation>
    <scope>NUCLEOTIDE SEQUENCE [LARGE SCALE GENOMIC DNA]</scope>
    <source>
        <strain evidence="3">SCU2</strain>
    </source>
</reference>
<name>A0A2K5APA7_9ARCH</name>
<feature type="domain" description="Glycosyltransferase 2-like" evidence="1">
    <location>
        <begin position="24"/>
        <end position="173"/>
    </location>
</feature>
<dbReference type="AlphaFoldDB" id="A0A2K5APA7"/>
<dbReference type="EMBL" id="LT981265">
    <property type="protein sequence ID" value="SPC33457.1"/>
    <property type="molecule type" value="Genomic_DNA"/>
</dbReference>
<dbReference type="Pfam" id="PF00535">
    <property type="entry name" value="Glycos_transf_2"/>
    <property type="match status" value="1"/>
</dbReference>
<proteinExistence type="predicted"/>
<protein>
    <recommendedName>
        <fullName evidence="1">Glycosyltransferase 2-like domain-containing protein</fullName>
    </recommendedName>
</protein>
<gene>
    <name evidence="2" type="ORF">NCAV_0260</name>
</gene>
<evidence type="ECO:0000259" key="1">
    <source>
        <dbReference type="Pfam" id="PF00535"/>
    </source>
</evidence>
<dbReference type="SUPFAM" id="SSF53448">
    <property type="entry name" value="Nucleotide-diphospho-sugar transferases"/>
    <property type="match status" value="1"/>
</dbReference>
<dbReference type="InterPro" id="IPR029044">
    <property type="entry name" value="Nucleotide-diphossugar_trans"/>
</dbReference>
<dbReference type="InterPro" id="IPR050256">
    <property type="entry name" value="Glycosyltransferase_2"/>
</dbReference>
<dbReference type="RefSeq" id="WP_148695105.1">
    <property type="nucleotide sequence ID" value="NZ_LT981265.1"/>
</dbReference>
<dbReference type="PANTHER" id="PTHR48090:SF7">
    <property type="entry name" value="RFBJ PROTEIN"/>
    <property type="match status" value="1"/>
</dbReference>
<dbReference type="GeneID" id="41594362"/>
<dbReference type="InterPro" id="IPR001173">
    <property type="entry name" value="Glyco_trans_2-like"/>
</dbReference>
<evidence type="ECO:0000313" key="3">
    <source>
        <dbReference type="Proteomes" id="UP000236248"/>
    </source>
</evidence>
<accession>A0A2K5APA7</accession>
<keyword evidence="3" id="KW-1185">Reference proteome</keyword>
<evidence type="ECO:0000313" key="2">
    <source>
        <dbReference type="EMBL" id="SPC33457.1"/>
    </source>
</evidence>
<dbReference type="PANTHER" id="PTHR48090">
    <property type="entry name" value="UNDECAPRENYL-PHOSPHATE 4-DEOXY-4-FORMAMIDO-L-ARABINOSE TRANSFERASE-RELATED"/>
    <property type="match status" value="1"/>
</dbReference>
<dbReference type="Proteomes" id="UP000236248">
    <property type="component" value="Chromosome NCAV"/>
</dbReference>
<organism evidence="2 3">
    <name type="scientific">Candidatus Nitrosocaldus cavascurensis</name>
    <dbReference type="NCBI Taxonomy" id="2058097"/>
    <lineage>
        <taxon>Archaea</taxon>
        <taxon>Nitrososphaerota</taxon>
        <taxon>Nitrososphaeria</taxon>
        <taxon>Candidatus Nitrosocaldales</taxon>
        <taxon>Candidatus Nitrosocaldaceae</taxon>
        <taxon>Candidatus Nitrosocaldus</taxon>
    </lineage>
</organism>
<sequence>MMGVEVKEGLKDRLKAMDVNKLITVVIPTLNEEQGIAKVIEELHSLGITNILVVDGYSSDRTVDVAKSLGARVIYQHGHGKTGALKAAVEHVNTPYMLVMDGDYTYDASSIERFIQHMDNYDEIIGARIPVDDASMSRLHRFGNAVITKAFNLLMNTNLSDVCSGMYMLKTDTMREIDLNTSGFDVEAEIAAQIASIGSITEVPINYRARIGRQKLST</sequence>